<evidence type="ECO:0000313" key="2">
    <source>
        <dbReference type="EMBL" id="CAM75655.1"/>
    </source>
</evidence>
<sequence>MEHWSMSPLWWITAVELPVLGGLFWLIWRSRQDADDRLDDLAHRLDVGVGQARESLAPFSWKWRKAMPTPAISKTLERRPTSILVRHRGPAGQCGRGRKVGP</sequence>
<protein>
    <submittedName>
        <fullName evidence="2">Uncharacterized protein</fullName>
    </submittedName>
</protein>
<proteinExistence type="predicted"/>
<evidence type="ECO:0000256" key="1">
    <source>
        <dbReference type="SAM" id="Phobius"/>
    </source>
</evidence>
<dbReference type="EMBL" id="CU459003">
    <property type="protein sequence ID" value="CAM75655.1"/>
    <property type="molecule type" value="Genomic_DNA"/>
</dbReference>
<reference evidence="2" key="1">
    <citation type="journal article" date="2007" name="J. Bacteriol.">
        <title>Comparative genome analysis of four magnetotactic bacteria reveals a complex set of group-specific genes implicated in magnetosome biomineralization and function.</title>
        <authorList>
            <person name="Richter M."/>
            <person name="Kube M."/>
            <person name="Bazylinski D.A."/>
            <person name="Lombardot T."/>
            <person name="Gloeckner F.O."/>
            <person name="Reinhardt R."/>
            <person name="Schueler D."/>
        </authorList>
    </citation>
    <scope>NUCLEOTIDE SEQUENCE</scope>
    <source>
        <strain evidence="2">MSR-1</strain>
    </source>
</reference>
<keyword evidence="1" id="KW-1133">Transmembrane helix</keyword>
<keyword evidence="1" id="KW-0472">Membrane</keyword>
<accession>A4TYE8</accession>
<organism evidence="2">
    <name type="scientific">Magnetospirillum gryphiswaldense</name>
    <dbReference type="NCBI Taxonomy" id="55518"/>
    <lineage>
        <taxon>Bacteria</taxon>
        <taxon>Pseudomonadati</taxon>
        <taxon>Pseudomonadota</taxon>
        <taxon>Alphaproteobacteria</taxon>
        <taxon>Rhodospirillales</taxon>
        <taxon>Rhodospirillaceae</taxon>
        <taxon>Magnetospirillum</taxon>
    </lineage>
</organism>
<keyword evidence="1" id="KW-0812">Transmembrane</keyword>
<gene>
    <name evidence="2" type="ORF">MGR_1579</name>
</gene>
<feature type="transmembrane region" description="Helical" evidence="1">
    <location>
        <begin position="6"/>
        <end position="28"/>
    </location>
</feature>
<dbReference type="AlphaFoldDB" id="A4TYE8"/>
<name>A4TYE8_9PROT</name>